<dbReference type="AlphaFoldDB" id="A0A6G1CAD0"/>
<dbReference type="EMBL" id="SPHZ02000010">
    <property type="protein sequence ID" value="KAF0897130.1"/>
    <property type="molecule type" value="Genomic_DNA"/>
</dbReference>
<sequence>MEINPRKLELMAHNAMRILVHIMCRHHHHLPGAELLLCQSDLSRHHIRSIGNSINVTGIFPILELTYGLWDLSMEAVLSKV</sequence>
<evidence type="ECO:0000313" key="2">
    <source>
        <dbReference type="Proteomes" id="UP000479710"/>
    </source>
</evidence>
<dbReference type="Proteomes" id="UP000479710">
    <property type="component" value="Unassembled WGS sequence"/>
</dbReference>
<protein>
    <submittedName>
        <fullName evidence="1">Uncharacterized protein</fullName>
    </submittedName>
</protein>
<organism evidence="1 2">
    <name type="scientific">Oryza meyeriana var. granulata</name>
    <dbReference type="NCBI Taxonomy" id="110450"/>
    <lineage>
        <taxon>Eukaryota</taxon>
        <taxon>Viridiplantae</taxon>
        <taxon>Streptophyta</taxon>
        <taxon>Embryophyta</taxon>
        <taxon>Tracheophyta</taxon>
        <taxon>Spermatophyta</taxon>
        <taxon>Magnoliopsida</taxon>
        <taxon>Liliopsida</taxon>
        <taxon>Poales</taxon>
        <taxon>Poaceae</taxon>
        <taxon>BOP clade</taxon>
        <taxon>Oryzoideae</taxon>
        <taxon>Oryzeae</taxon>
        <taxon>Oryzinae</taxon>
        <taxon>Oryza</taxon>
        <taxon>Oryza meyeriana</taxon>
    </lineage>
</organism>
<accession>A0A6G1CAD0</accession>
<reference evidence="1 2" key="1">
    <citation type="submission" date="2019-11" db="EMBL/GenBank/DDBJ databases">
        <title>Whole genome sequence of Oryza granulata.</title>
        <authorList>
            <person name="Li W."/>
        </authorList>
    </citation>
    <scope>NUCLEOTIDE SEQUENCE [LARGE SCALE GENOMIC DNA]</scope>
    <source>
        <strain evidence="2">cv. Menghai</strain>
        <tissue evidence="1">Leaf</tissue>
    </source>
</reference>
<gene>
    <name evidence="1" type="ORF">E2562_033725</name>
</gene>
<evidence type="ECO:0000313" key="1">
    <source>
        <dbReference type="EMBL" id="KAF0897130.1"/>
    </source>
</evidence>
<name>A0A6G1CAD0_9ORYZ</name>
<proteinExistence type="predicted"/>
<keyword evidence="2" id="KW-1185">Reference proteome</keyword>
<comment type="caution">
    <text evidence="1">The sequence shown here is derived from an EMBL/GenBank/DDBJ whole genome shotgun (WGS) entry which is preliminary data.</text>
</comment>